<protein>
    <submittedName>
        <fullName evidence="5">Ankyrin repeat domain-containing protein</fullName>
    </submittedName>
</protein>
<dbReference type="InterPro" id="IPR036770">
    <property type="entry name" value="Ankyrin_rpt-contain_sf"/>
</dbReference>
<evidence type="ECO:0000256" key="4">
    <source>
        <dbReference type="SAM" id="SignalP"/>
    </source>
</evidence>
<dbReference type="SUPFAM" id="SSF48403">
    <property type="entry name" value="Ankyrin repeat"/>
    <property type="match status" value="1"/>
</dbReference>
<evidence type="ECO:0000313" key="5">
    <source>
        <dbReference type="EMBL" id="NDY81914.1"/>
    </source>
</evidence>
<dbReference type="Pfam" id="PF12796">
    <property type="entry name" value="Ank_2"/>
    <property type="match status" value="1"/>
</dbReference>
<comment type="caution">
    <text evidence="5">The sequence shown here is derived from an EMBL/GenBank/DDBJ whole genome shotgun (WGS) entry which is preliminary data.</text>
</comment>
<feature type="chain" id="PRO_5025522449" evidence="4">
    <location>
        <begin position="30"/>
        <end position="227"/>
    </location>
</feature>
<gene>
    <name evidence="5" type="ORF">G3I67_01600</name>
</gene>
<proteinExistence type="predicted"/>
<reference evidence="5" key="1">
    <citation type="submission" date="2020-02" db="EMBL/GenBank/DDBJ databases">
        <authorList>
            <person name="Chen W.-M."/>
        </authorList>
    </citation>
    <scope>NUCLEOTIDE SEQUENCE</scope>
    <source>
        <strain evidence="5">NBD-18</strain>
    </source>
</reference>
<feature type="repeat" description="ANK" evidence="3">
    <location>
        <begin position="160"/>
        <end position="192"/>
    </location>
</feature>
<keyword evidence="1" id="KW-0677">Repeat</keyword>
<feature type="signal peptide" evidence="4">
    <location>
        <begin position="1"/>
        <end position="29"/>
    </location>
</feature>
<sequence>MNKNIRLFKKIAIIFFSSMTFFCAISSEAANEKDLWVYVTNDKSDDLIELLNRGLDPNTVNKNNQPALIQAVRDGSWKVFDALLASPKINVNQLNQLGESPLMYVALVGDLPRAQKLIALGANVNKSDWTPLHYASIKGRANIAKLLLSKGADPNEVAPTGDTALILAVQSDNIETVQLLLNAGADPSASNFKAQDAVEIARMKGKNDLAAALEKIAEKRRASDNQK</sequence>
<dbReference type="SMART" id="SM00248">
    <property type="entry name" value="ANK"/>
    <property type="match status" value="4"/>
</dbReference>
<keyword evidence="4" id="KW-0732">Signal</keyword>
<dbReference type="PANTHER" id="PTHR24198:SF165">
    <property type="entry name" value="ANKYRIN REPEAT-CONTAINING PROTEIN-RELATED"/>
    <property type="match status" value="1"/>
</dbReference>
<dbReference type="PROSITE" id="PS50088">
    <property type="entry name" value="ANK_REPEAT"/>
    <property type="match status" value="3"/>
</dbReference>
<dbReference type="PRINTS" id="PR01415">
    <property type="entry name" value="ANKYRIN"/>
</dbReference>
<dbReference type="PANTHER" id="PTHR24198">
    <property type="entry name" value="ANKYRIN REPEAT AND PROTEIN KINASE DOMAIN-CONTAINING PROTEIN"/>
    <property type="match status" value="1"/>
</dbReference>
<dbReference type="RefSeq" id="WP_163651205.1">
    <property type="nucleotide sequence ID" value="NZ_JAAGRN010000001.1"/>
</dbReference>
<dbReference type="InterPro" id="IPR002110">
    <property type="entry name" value="Ankyrin_rpt"/>
</dbReference>
<dbReference type="PROSITE" id="PS50297">
    <property type="entry name" value="ANK_REP_REGION"/>
    <property type="match status" value="3"/>
</dbReference>
<feature type="repeat" description="ANK" evidence="3">
    <location>
        <begin position="97"/>
        <end position="129"/>
    </location>
</feature>
<dbReference type="Gene3D" id="1.25.40.20">
    <property type="entry name" value="Ankyrin repeat-containing domain"/>
    <property type="match status" value="1"/>
</dbReference>
<evidence type="ECO:0000256" key="3">
    <source>
        <dbReference type="PROSITE-ProRule" id="PRU00023"/>
    </source>
</evidence>
<organism evidence="5">
    <name type="scientific">Sheuella amnicola</name>
    <dbReference type="NCBI Taxonomy" id="2707330"/>
    <lineage>
        <taxon>Bacteria</taxon>
        <taxon>Pseudomonadati</taxon>
        <taxon>Pseudomonadota</taxon>
        <taxon>Betaproteobacteria</taxon>
        <taxon>Burkholderiales</taxon>
        <taxon>Alcaligenaceae</taxon>
        <taxon>Sheuella</taxon>
    </lineage>
</organism>
<keyword evidence="2 3" id="KW-0040">ANK repeat</keyword>
<evidence type="ECO:0000256" key="1">
    <source>
        <dbReference type="ARBA" id="ARBA00022737"/>
    </source>
</evidence>
<feature type="repeat" description="ANK" evidence="3">
    <location>
        <begin position="127"/>
        <end position="159"/>
    </location>
</feature>
<name>A0A6B2QXB1_9BURK</name>
<evidence type="ECO:0000256" key="2">
    <source>
        <dbReference type="ARBA" id="ARBA00023043"/>
    </source>
</evidence>
<dbReference type="AlphaFoldDB" id="A0A6B2QXB1"/>
<accession>A0A6B2QXB1</accession>
<dbReference type="EMBL" id="JAAGRN010000001">
    <property type="protein sequence ID" value="NDY81914.1"/>
    <property type="molecule type" value="Genomic_DNA"/>
</dbReference>